<proteinExistence type="predicted"/>
<keyword evidence="2 4" id="KW-0862">Zinc</keyword>
<feature type="compositionally biased region" description="Low complexity" evidence="5">
    <location>
        <begin position="538"/>
        <end position="562"/>
    </location>
</feature>
<sequence>MNMDLELPGGVITTHCVSSVIRPGSKVTHDPLQFVKIQSAELSKKAVEQIRLAEEVKITKDKIKEVEEEWQNNLLNWKSKRRQSRSTNCPLNSESLGEESEDPENPRKIKTFSEILNEKAKSGYRIGYNLSKYIRNGSEDDEDEEEDEDEGCKMMEDDSTSRLSSSSDDSSNTKKMIDSAISENLANTLISESLRVKDGKHEDENDNDGDDDDDGDDETAHDSVVDRSVKLVNQSTNCWRSKVAIQCQSDGDNNKLIEQQINLKNNSHNVDGNCGNVNHHNQHNNQVNSNNNKQLDEMDSSKCIKPLNTNFRRNEICRINSYNCANSINNETNKQTGRRVILKFKIEKDITKDGQENEPRLSFRDKLSNFESLAKGEDIASSCHLNNQLNQSSLNHPKERKLSVTESSQSTISGQTVSTSSSSSSLHLNSEQIKNSTEIPNPDLESTSSNSNIFPDLSPKPKPALPPRPAIGERKSLPVDTKLHQNVSRTSSDSSANAVSDKIHNNYFRFATKPYTNPRIVKSNGNKPVVCLQGSLSSITSTSSSSSSSSPPSSSSTSLSLPFQETSNSSGPNNIKSNTNSINSNSNEDDDTKFSNSRTASNSHNAIKTSIKSNNNSINSSTSTPATTSDTVTAVNGLTKASFKHLSLSPQTSNSSVNSCNSNRTGSPLTTSAQLDSITTTNTIPDSGRPSSHQGSPQIIDIRTSNGTRSSNGQGDGEKSFSEAQLIKKSNENLKSHDQRSMLSISGKKKCSNCGDELGRGCAAMVIETLSLYYHINCFRCSVCHIQLGNGTCGTDVRVRSNRLHCQNCYSNDEVGLTRV</sequence>
<evidence type="ECO:0000256" key="1">
    <source>
        <dbReference type="ARBA" id="ARBA00022723"/>
    </source>
</evidence>
<feature type="compositionally biased region" description="Basic and acidic residues" evidence="5">
    <location>
        <begin position="151"/>
        <end position="160"/>
    </location>
</feature>
<feature type="region of interest" description="Disordered" evidence="5">
    <location>
        <begin position="81"/>
        <end position="107"/>
    </location>
</feature>
<protein>
    <recommendedName>
        <fullName evidence="6">LIM zinc-binding domain-containing protein</fullName>
    </recommendedName>
</protein>
<feature type="region of interest" description="Disordered" evidence="5">
    <location>
        <begin position="193"/>
        <end position="227"/>
    </location>
</feature>
<reference evidence="8" key="1">
    <citation type="submission" date="2011-08" db="EMBL/GenBank/DDBJ databases">
        <authorList>
            <person name="Rombauts S."/>
        </authorList>
    </citation>
    <scope>NUCLEOTIDE SEQUENCE</scope>
    <source>
        <strain evidence="8">London</strain>
    </source>
</reference>
<dbReference type="GO" id="GO:0051496">
    <property type="term" value="P:positive regulation of stress fiber assembly"/>
    <property type="evidence" value="ECO:0007669"/>
    <property type="project" value="TreeGrafter"/>
</dbReference>
<dbReference type="InterPro" id="IPR001781">
    <property type="entry name" value="Znf_LIM"/>
</dbReference>
<feature type="compositionally biased region" description="Polar residues" evidence="5">
    <location>
        <begin position="594"/>
        <end position="604"/>
    </location>
</feature>
<keyword evidence="1 4" id="KW-0479">Metal-binding</keyword>
<feature type="compositionally biased region" description="Low complexity" evidence="5">
    <location>
        <begin position="605"/>
        <end position="629"/>
    </location>
</feature>
<dbReference type="GO" id="GO:0032034">
    <property type="term" value="F:myosin II head/neck binding"/>
    <property type="evidence" value="ECO:0007669"/>
    <property type="project" value="TreeGrafter"/>
</dbReference>
<feature type="compositionally biased region" description="Low complexity" evidence="5">
    <location>
        <begin position="407"/>
        <end position="425"/>
    </location>
</feature>
<evidence type="ECO:0000313" key="7">
    <source>
        <dbReference type="EnsemblMetazoa" id="tetur07g04230.1"/>
    </source>
</evidence>
<feature type="compositionally biased region" description="Polar residues" evidence="5">
    <location>
        <begin position="426"/>
        <end position="453"/>
    </location>
</feature>
<feature type="region of interest" description="Disordered" evidence="5">
    <location>
        <begin position="390"/>
        <end position="498"/>
    </location>
</feature>
<reference evidence="7" key="2">
    <citation type="submission" date="2015-06" db="UniProtKB">
        <authorList>
            <consortium name="EnsemblMetazoa"/>
        </authorList>
    </citation>
    <scope>IDENTIFICATION</scope>
</reference>
<feature type="compositionally biased region" description="Polar residues" evidence="5">
    <location>
        <begin position="563"/>
        <end position="572"/>
    </location>
</feature>
<dbReference type="Proteomes" id="UP000015104">
    <property type="component" value="Unassembled WGS sequence"/>
</dbReference>
<feature type="compositionally biased region" description="Acidic residues" evidence="5">
    <location>
        <begin position="139"/>
        <end position="150"/>
    </location>
</feature>
<dbReference type="HOGENOM" id="CLU_344950_0_0_1"/>
<feature type="compositionally biased region" description="Polar residues" evidence="5">
    <location>
        <begin position="484"/>
        <end position="498"/>
    </location>
</feature>
<dbReference type="PANTHER" id="PTHR15551:SF3">
    <property type="entry name" value="LIM AND CALPONIN HOMOLOGY DOMAINS-CONTAINING PROTEIN 1"/>
    <property type="match status" value="1"/>
</dbReference>
<feature type="compositionally biased region" description="Polar residues" evidence="5">
    <location>
        <begin position="85"/>
        <end position="95"/>
    </location>
</feature>
<feature type="region of interest" description="Disordered" evidence="5">
    <location>
        <begin position="538"/>
        <end position="630"/>
    </location>
</feature>
<dbReference type="STRING" id="32264.T1K9A4"/>
<dbReference type="PROSITE" id="PS50023">
    <property type="entry name" value="LIM_DOMAIN_2"/>
    <property type="match status" value="1"/>
</dbReference>
<dbReference type="PROSITE" id="PS00478">
    <property type="entry name" value="LIM_DOMAIN_1"/>
    <property type="match status" value="1"/>
</dbReference>
<dbReference type="Gene3D" id="2.10.110.10">
    <property type="entry name" value="Cysteine Rich Protein"/>
    <property type="match status" value="1"/>
</dbReference>
<feature type="domain" description="LIM zinc-binding" evidence="6">
    <location>
        <begin position="749"/>
        <end position="816"/>
    </location>
</feature>
<keyword evidence="3 4" id="KW-0440">LIM domain</keyword>
<evidence type="ECO:0000256" key="3">
    <source>
        <dbReference type="ARBA" id="ARBA00023038"/>
    </source>
</evidence>
<feature type="compositionally biased region" description="Low complexity" evidence="5">
    <location>
        <begin position="653"/>
        <end position="663"/>
    </location>
</feature>
<feature type="region of interest" description="Disordered" evidence="5">
    <location>
        <begin position="646"/>
        <end position="722"/>
    </location>
</feature>
<organism evidence="7 8">
    <name type="scientific">Tetranychus urticae</name>
    <name type="common">Two-spotted spider mite</name>
    <dbReference type="NCBI Taxonomy" id="32264"/>
    <lineage>
        <taxon>Eukaryota</taxon>
        <taxon>Metazoa</taxon>
        <taxon>Ecdysozoa</taxon>
        <taxon>Arthropoda</taxon>
        <taxon>Chelicerata</taxon>
        <taxon>Arachnida</taxon>
        <taxon>Acari</taxon>
        <taxon>Acariformes</taxon>
        <taxon>Trombidiformes</taxon>
        <taxon>Prostigmata</taxon>
        <taxon>Eleutherengona</taxon>
        <taxon>Raphignathae</taxon>
        <taxon>Tetranychoidea</taxon>
        <taxon>Tetranychidae</taxon>
        <taxon>Tetranychus</taxon>
    </lineage>
</organism>
<feature type="compositionally biased region" description="Pro residues" evidence="5">
    <location>
        <begin position="458"/>
        <end position="469"/>
    </location>
</feature>
<feature type="compositionally biased region" description="Basic and acidic residues" evidence="5">
    <location>
        <begin position="194"/>
        <end position="203"/>
    </location>
</feature>
<evidence type="ECO:0000256" key="2">
    <source>
        <dbReference type="ARBA" id="ARBA00022833"/>
    </source>
</evidence>
<feature type="compositionally biased region" description="Low complexity" evidence="5">
    <location>
        <begin position="573"/>
        <end position="586"/>
    </location>
</feature>
<dbReference type="EMBL" id="CAEY01001890">
    <property type="status" value="NOT_ANNOTATED_CDS"/>
    <property type="molecule type" value="Genomic_DNA"/>
</dbReference>
<dbReference type="PANTHER" id="PTHR15551">
    <property type="entry name" value="LIM DOMAIN ONLY 7"/>
    <property type="match status" value="1"/>
</dbReference>
<name>T1K9A4_TETUR</name>
<dbReference type="Pfam" id="PF00412">
    <property type="entry name" value="LIM"/>
    <property type="match status" value="1"/>
</dbReference>
<dbReference type="InterPro" id="IPR031865">
    <property type="entry name" value="DUF4757"/>
</dbReference>
<dbReference type="CDD" id="cd08368">
    <property type="entry name" value="LIM"/>
    <property type="match status" value="1"/>
</dbReference>
<evidence type="ECO:0000313" key="8">
    <source>
        <dbReference type="Proteomes" id="UP000015104"/>
    </source>
</evidence>
<feature type="compositionally biased region" description="Acidic residues" evidence="5">
    <location>
        <begin position="204"/>
        <end position="217"/>
    </location>
</feature>
<dbReference type="GO" id="GO:0046872">
    <property type="term" value="F:metal ion binding"/>
    <property type="evidence" value="ECO:0007669"/>
    <property type="project" value="UniProtKB-KW"/>
</dbReference>
<dbReference type="Pfam" id="PF15949">
    <property type="entry name" value="DUF4757"/>
    <property type="match status" value="1"/>
</dbReference>
<keyword evidence="8" id="KW-1185">Reference proteome</keyword>
<feature type="compositionally biased region" description="Polar residues" evidence="5">
    <location>
        <begin position="664"/>
        <end position="713"/>
    </location>
</feature>
<feature type="compositionally biased region" description="Basic and acidic residues" evidence="5">
    <location>
        <begin position="218"/>
        <end position="227"/>
    </location>
</feature>
<dbReference type="SMART" id="SM00132">
    <property type="entry name" value="LIM"/>
    <property type="match status" value="1"/>
</dbReference>
<dbReference type="AlphaFoldDB" id="T1K9A4"/>
<evidence type="ECO:0000259" key="6">
    <source>
        <dbReference type="PROSITE" id="PS50023"/>
    </source>
</evidence>
<feature type="compositionally biased region" description="Low complexity" evidence="5">
    <location>
        <begin position="161"/>
        <end position="170"/>
    </location>
</feature>
<dbReference type="GO" id="GO:0001725">
    <property type="term" value="C:stress fiber"/>
    <property type="evidence" value="ECO:0007669"/>
    <property type="project" value="TreeGrafter"/>
</dbReference>
<evidence type="ECO:0000256" key="4">
    <source>
        <dbReference type="PROSITE-ProRule" id="PRU00125"/>
    </source>
</evidence>
<feature type="compositionally biased region" description="Basic and acidic residues" evidence="5">
    <location>
        <begin position="471"/>
        <end position="483"/>
    </location>
</feature>
<feature type="region of interest" description="Disordered" evidence="5">
    <location>
        <begin position="136"/>
        <end position="174"/>
    </location>
</feature>
<dbReference type="eggNOG" id="KOG1704">
    <property type="taxonomic scope" value="Eukaryota"/>
</dbReference>
<dbReference type="GO" id="GO:0051893">
    <property type="term" value="P:regulation of focal adhesion assembly"/>
    <property type="evidence" value="ECO:0007669"/>
    <property type="project" value="TreeGrafter"/>
</dbReference>
<evidence type="ECO:0000256" key="5">
    <source>
        <dbReference type="SAM" id="MobiDB-lite"/>
    </source>
</evidence>
<dbReference type="EnsemblMetazoa" id="tetur07g04230.1">
    <property type="protein sequence ID" value="tetur07g04230.1"/>
    <property type="gene ID" value="tetur07g04230"/>
</dbReference>
<accession>T1K9A4</accession>